<reference evidence="1" key="1">
    <citation type="submission" date="2023-03" db="EMBL/GenBank/DDBJ databases">
        <title>Andean soil-derived lignocellulolytic bacterial consortium as a source of novel taxa and putative plastic-active enzymes.</title>
        <authorList>
            <person name="Diaz-Garcia L."/>
            <person name="Chuvochina M."/>
            <person name="Feuerriegel G."/>
            <person name="Bunk B."/>
            <person name="Sproer C."/>
            <person name="Streit W.R."/>
            <person name="Rodriguez L.M."/>
            <person name="Overmann J."/>
            <person name="Jimenez D.J."/>
        </authorList>
    </citation>
    <scope>NUCLEOTIDE SEQUENCE</scope>
    <source>
        <strain evidence="1">MAG 2441</strain>
    </source>
</reference>
<dbReference type="Proteomes" id="UP001178662">
    <property type="component" value="Chromosome"/>
</dbReference>
<dbReference type="InterPro" id="IPR003787">
    <property type="entry name" value="Sulphur_relay_DsrE/F-like"/>
</dbReference>
<dbReference type="EMBL" id="CP119317">
    <property type="protein sequence ID" value="WEK54582.1"/>
    <property type="molecule type" value="Genomic_DNA"/>
</dbReference>
<dbReference type="SUPFAM" id="SSF75169">
    <property type="entry name" value="DsrEFH-like"/>
    <property type="match status" value="1"/>
</dbReference>
<dbReference type="Pfam" id="PF02635">
    <property type="entry name" value="DsrE"/>
    <property type="match status" value="1"/>
</dbReference>
<evidence type="ECO:0000313" key="1">
    <source>
        <dbReference type="EMBL" id="WEK54582.1"/>
    </source>
</evidence>
<dbReference type="Gene3D" id="3.40.1260.10">
    <property type="entry name" value="DsrEFH-like"/>
    <property type="match status" value="1"/>
</dbReference>
<dbReference type="AlphaFoldDB" id="A0AA95EZ02"/>
<protein>
    <submittedName>
        <fullName evidence="1">DsrE family protein</fullName>
    </submittedName>
</protein>
<accession>A0AA95EZ02</accession>
<sequence>MSKVAIFLHATENEIGRAIHSLVYTQELHEAGHEVKLIFDGQGVQWINRLEDPSHMVNPLFNAVKKLGVIEACGHCASSFNETENINQANVSFSKEIDTEGHTNIATLVSGGWQIITL</sequence>
<evidence type="ECO:0000313" key="2">
    <source>
        <dbReference type="Proteomes" id="UP001178662"/>
    </source>
</evidence>
<keyword evidence="2" id="KW-1185">Reference proteome</keyword>
<dbReference type="InterPro" id="IPR027396">
    <property type="entry name" value="DsrEFH-like"/>
</dbReference>
<organism evidence="1 2">
    <name type="scientific">Candidatus Cohnella colombiensis</name>
    <dbReference type="NCBI Taxonomy" id="3121368"/>
    <lineage>
        <taxon>Bacteria</taxon>
        <taxon>Bacillati</taxon>
        <taxon>Bacillota</taxon>
        <taxon>Bacilli</taxon>
        <taxon>Bacillales</taxon>
        <taxon>Paenibacillaceae</taxon>
        <taxon>Cohnella</taxon>
    </lineage>
</organism>
<gene>
    <name evidence="1" type="ORF">P0Y55_00435</name>
</gene>
<proteinExistence type="predicted"/>
<name>A0AA95EZ02_9BACL</name>